<proteinExistence type="predicted"/>
<dbReference type="GO" id="GO:0080019">
    <property type="term" value="F:alcohol-forming very long-chain fatty acyl-CoA reductase activity"/>
    <property type="evidence" value="ECO:0007669"/>
    <property type="project" value="InterPro"/>
</dbReference>
<dbReference type="InterPro" id="IPR026055">
    <property type="entry name" value="FAR"/>
</dbReference>
<name>A0A4V6A9L6_POPAL</name>
<dbReference type="GO" id="GO:0010345">
    <property type="term" value="P:suberin biosynthetic process"/>
    <property type="evidence" value="ECO:0007669"/>
    <property type="project" value="TreeGrafter"/>
</dbReference>
<dbReference type="EMBL" id="RCHU01000333">
    <property type="protein sequence ID" value="TKS06946.1"/>
    <property type="molecule type" value="Genomic_DNA"/>
</dbReference>
<organism evidence="1">
    <name type="scientific">Populus alba</name>
    <name type="common">White poplar</name>
    <dbReference type="NCBI Taxonomy" id="43335"/>
    <lineage>
        <taxon>Eukaryota</taxon>
        <taxon>Viridiplantae</taxon>
        <taxon>Streptophyta</taxon>
        <taxon>Embryophyta</taxon>
        <taxon>Tracheophyta</taxon>
        <taxon>Spermatophyta</taxon>
        <taxon>Magnoliopsida</taxon>
        <taxon>eudicotyledons</taxon>
        <taxon>Gunneridae</taxon>
        <taxon>Pentapetalae</taxon>
        <taxon>rosids</taxon>
        <taxon>fabids</taxon>
        <taxon>Malpighiales</taxon>
        <taxon>Salicaceae</taxon>
        <taxon>Saliceae</taxon>
        <taxon>Populus</taxon>
    </lineage>
</organism>
<comment type="caution">
    <text evidence="1">The sequence shown here is derived from an EMBL/GenBank/DDBJ whole genome shotgun (WGS) entry which is preliminary data.</text>
</comment>
<dbReference type="GO" id="GO:0035336">
    <property type="term" value="P:long-chain fatty-acyl-CoA metabolic process"/>
    <property type="evidence" value="ECO:0007669"/>
    <property type="project" value="TreeGrafter"/>
</dbReference>
<dbReference type="PANTHER" id="PTHR11011">
    <property type="entry name" value="MALE STERILITY PROTEIN 2-RELATED"/>
    <property type="match status" value="1"/>
</dbReference>
<dbReference type="STRING" id="43335.A0A4V6A9L6"/>
<evidence type="ECO:0000313" key="1">
    <source>
        <dbReference type="EMBL" id="TKS06946.1"/>
    </source>
</evidence>
<dbReference type="AlphaFoldDB" id="A0A4V6A9L6"/>
<gene>
    <name evidence="1" type="ORF">D5086_0000116550</name>
</gene>
<dbReference type="PANTHER" id="PTHR11011:SF84">
    <property type="entry name" value="ACYL-COA REDUCTASE-LIKE PROTEIN, PUTATIVE-RELATED"/>
    <property type="match status" value="1"/>
</dbReference>
<reference evidence="1" key="1">
    <citation type="submission" date="2018-10" db="EMBL/GenBank/DDBJ databases">
        <title>Population genomic analysis revealed the cold adaptation of white poplar.</title>
        <authorList>
            <person name="Liu Y.-J."/>
        </authorList>
    </citation>
    <scope>NUCLEOTIDE SEQUENCE [LARGE SCALE GENOMIC DNA]</scope>
    <source>
        <strain evidence="1">PAL-ZL1</strain>
    </source>
</reference>
<protein>
    <submittedName>
        <fullName evidence="1">Uncharacterized protein</fullName>
    </submittedName>
</protein>
<sequence>MIVLSSAYVCGEDAGLIQEKPFRLGKAKKGTGMIDIDIEKKLVEEKLRKLHSEHAEESAIPADMVINALIVAMLEYANQSTTSEIIYHVGSSLRNPFKFSNLNELFFLYFTQNPLIDKEGKPIKVGEVTAFSSMASFRIYMAIRYSLPLKV</sequence>
<accession>A0A4V6A9L6</accession>